<evidence type="ECO:0000313" key="7">
    <source>
        <dbReference type="EMBL" id="HEC07112.1"/>
    </source>
</evidence>
<comment type="caution">
    <text evidence="7">The sequence shown here is derived from an EMBL/GenBank/DDBJ whole genome shotgun (WGS) entry which is preliminary data.</text>
</comment>
<keyword evidence="4 5" id="KW-0378">Hydrolase</keyword>
<dbReference type="AlphaFoldDB" id="A0A831WB27"/>
<dbReference type="InterPro" id="IPR012337">
    <property type="entry name" value="RNaseH-like_sf"/>
</dbReference>
<evidence type="ECO:0000256" key="3">
    <source>
        <dbReference type="ARBA" id="ARBA00022722"/>
    </source>
</evidence>
<dbReference type="PANTHER" id="PTHR33317:SF4">
    <property type="entry name" value="POLYNUCLEOTIDYL TRANSFERASE, RIBONUCLEASE H-LIKE SUPERFAMILY PROTEIN"/>
    <property type="match status" value="1"/>
</dbReference>
<dbReference type="InterPro" id="IPR037027">
    <property type="entry name" value="YqgF/RNaseH-like_dom_sf"/>
</dbReference>
<keyword evidence="1 5" id="KW-0963">Cytoplasm</keyword>
<gene>
    <name evidence="7" type="primary">ruvX</name>
    <name evidence="7" type="ORF">ENJ12_09680</name>
</gene>
<dbReference type="InterPro" id="IPR006641">
    <property type="entry name" value="YqgF/RNaseH-like_dom"/>
</dbReference>
<dbReference type="SMART" id="SM00732">
    <property type="entry name" value="YqgFc"/>
    <property type="match status" value="1"/>
</dbReference>
<evidence type="ECO:0000256" key="2">
    <source>
        <dbReference type="ARBA" id="ARBA00022517"/>
    </source>
</evidence>
<sequence>MTLLGFDYGTRKIGVAVGQELTATATPLTVLHLVKNKPDWDRIAGLIGEWQPDALVVGLPIGPEENETPMTVAARKFSRQLHGRFGLPVHLADERLTSREAWSRIGGIAERDVTRIDSMAAKLILETWFSAHEQQQ</sequence>
<accession>A0A831WB27</accession>
<proteinExistence type="inferred from homology"/>
<comment type="similarity">
    <text evidence="5">Belongs to the YqgF HJR family.</text>
</comment>
<keyword evidence="2 5" id="KW-0690">Ribosome biogenesis</keyword>
<dbReference type="PANTHER" id="PTHR33317">
    <property type="entry name" value="POLYNUCLEOTIDYL TRANSFERASE, RIBONUCLEASE H-LIKE SUPERFAMILY PROTEIN"/>
    <property type="match status" value="1"/>
</dbReference>
<dbReference type="EC" id="3.1.-.-" evidence="5"/>
<organism evidence="7">
    <name type="scientific">Thiolapillus brandeum</name>
    <dbReference type="NCBI Taxonomy" id="1076588"/>
    <lineage>
        <taxon>Bacteria</taxon>
        <taxon>Pseudomonadati</taxon>
        <taxon>Pseudomonadota</taxon>
        <taxon>Gammaproteobacteria</taxon>
        <taxon>Chromatiales</taxon>
        <taxon>Sedimenticolaceae</taxon>
        <taxon>Thiolapillus</taxon>
    </lineage>
</organism>
<name>A0A831WB27_9GAMM</name>
<evidence type="ECO:0000259" key="6">
    <source>
        <dbReference type="SMART" id="SM00732"/>
    </source>
</evidence>
<feature type="domain" description="YqgF/RNase H-like" evidence="6">
    <location>
        <begin position="1"/>
        <end position="101"/>
    </location>
</feature>
<dbReference type="GO" id="GO:0000967">
    <property type="term" value="P:rRNA 5'-end processing"/>
    <property type="evidence" value="ECO:0007669"/>
    <property type="project" value="UniProtKB-UniRule"/>
</dbReference>
<dbReference type="GO" id="GO:0016788">
    <property type="term" value="F:hydrolase activity, acting on ester bonds"/>
    <property type="evidence" value="ECO:0007669"/>
    <property type="project" value="UniProtKB-UniRule"/>
</dbReference>
<comment type="function">
    <text evidence="5">Could be a nuclease involved in processing of the 5'-end of pre-16S rRNA.</text>
</comment>
<dbReference type="Pfam" id="PF03652">
    <property type="entry name" value="RuvX"/>
    <property type="match status" value="1"/>
</dbReference>
<reference evidence="7" key="1">
    <citation type="journal article" date="2020" name="mSystems">
        <title>Genome- and Community-Level Interaction Insights into Carbon Utilization and Element Cycling Functions of Hydrothermarchaeota in Hydrothermal Sediment.</title>
        <authorList>
            <person name="Zhou Z."/>
            <person name="Liu Y."/>
            <person name="Xu W."/>
            <person name="Pan J."/>
            <person name="Luo Z.H."/>
            <person name="Li M."/>
        </authorList>
    </citation>
    <scope>NUCLEOTIDE SEQUENCE [LARGE SCALE GENOMIC DNA]</scope>
    <source>
        <strain evidence="7">HyVt-458</strain>
    </source>
</reference>
<dbReference type="Proteomes" id="UP000886339">
    <property type="component" value="Unassembled WGS sequence"/>
</dbReference>
<dbReference type="InterPro" id="IPR005227">
    <property type="entry name" value="YqgF"/>
</dbReference>
<dbReference type="Gene3D" id="3.30.420.140">
    <property type="entry name" value="YqgF/RNase H-like domain"/>
    <property type="match status" value="1"/>
</dbReference>
<evidence type="ECO:0000256" key="5">
    <source>
        <dbReference type="HAMAP-Rule" id="MF_00651"/>
    </source>
</evidence>
<evidence type="ECO:0000256" key="1">
    <source>
        <dbReference type="ARBA" id="ARBA00022490"/>
    </source>
</evidence>
<dbReference type="CDD" id="cd16964">
    <property type="entry name" value="YqgF"/>
    <property type="match status" value="1"/>
</dbReference>
<dbReference type="GO" id="GO:0005829">
    <property type="term" value="C:cytosol"/>
    <property type="evidence" value="ECO:0007669"/>
    <property type="project" value="TreeGrafter"/>
</dbReference>
<dbReference type="NCBIfam" id="TIGR00250">
    <property type="entry name" value="RNAse_H_YqgF"/>
    <property type="match status" value="1"/>
</dbReference>
<comment type="subcellular location">
    <subcellularLocation>
        <location evidence="5">Cytoplasm</location>
    </subcellularLocation>
</comment>
<dbReference type="GO" id="GO:0004518">
    <property type="term" value="F:nuclease activity"/>
    <property type="evidence" value="ECO:0007669"/>
    <property type="project" value="UniProtKB-KW"/>
</dbReference>
<dbReference type="HAMAP" id="MF_00651">
    <property type="entry name" value="Nuclease_YqgF"/>
    <property type="match status" value="1"/>
</dbReference>
<dbReference type="EMBL" id="DRLF01000332">
    <property type="protein sequence ID" value="HEC07112.1"/>
    <property type="molecule type" value="Genomic_DNA"/>
</dbReference>
<dbReference type="SUPFAM" id="SSF53098">
    <property type="entry name" value="Ribonuclease H-like"/>
    <property type="match status" value="1"/>
</dbReference>
<evidence type="ECO:0000256" key="4">
    <source>
        <dbReference type="ARBA" id="ARBA00022801"/>
    </source>
</evidence>
<keyword evidence="3 5" id="KW-0540">Nuclease</keyword>
<protein>
    <recommendedName>
        <fullName evidence="5">Putative pre-16S rRNA nuclease</fullName>
        <ecNumber evidence="5">3.1.-.-</ecNumber>
    </recommendedName>
</protein>